<dbReference type="InterPro" id="IPR011042">
    <property type="entry name" value="6-blade_b-propeller_TolB-like"/>
</dbReference>
<feature type="chain" id="PRO_5038102780" description="SMP-30/Gluconolactonase/LRE-like region domain-containing protein" evidence="1">
    <location>
        <begin position="25"/>
        <end position="337"/>
    </location>
</feature>
<protein>
    <recommendedName>
        <fullName evidence="2">SMP-30/Gluconolactonase/LRE-like region domain-containing protein</fullName>
    </recommendedName>
</protein>
<evidence type="ECO:0000313" key="4">
    <source>
        <dbReference type="Proteomes" id="UP000599578"/>
    </source>
</evidence>
<dbReference type="EMBL" id="BMLT01000006">
    <property type="protein sequence ID" value="GGO83587.1"/>
    <property type="molecule type" value="Genomic_DNA"/>
</dbReference>
<evidence type="ECO:0000259" key="2">
    <source>
        <dbReference type="Pfam" id="PF08450"/>
    </source>
</evidence>
<comment type="caution">
    <text evidence="3">The sequence shown here is derived from an EMBL/GenBank/DDBJ whole genome shotgun (WGS) entry which is preliminary data.</text>
</comment>
<dbReference type="InterPro" id="IPR013658">
    <property type="entry name" value="SGL"/>
</dbReference>
<sequence length="337" mass="35395">MKVPFPSLLAVLMLVLMTPSLAPAQGLGDSAVVAPVPLAGFPEGIATRGNRFYVSGPAAFGLPPGSAYVQAYDIRTGSLEATYPITITNPYAGMSAASCAAFGPDGKLYVIEPYVGVIRMDLTPANTQSVYSEFIPAGPSLLNDLAFDDEGNLYVTDSFAATIYRVPAGGGAPVVWFTDPALAGNPLIPFGVNGIRIDRNNRYAYVSVTVDSNMNGVIYRLPLVPNPVAEDLEVFASLGFTGPDGIAFGKSGKLYVAEALTSTIRVLNPDGSVNTVYSGPAQNPPGAPVPWANPANIAFDDQNRSLLVTNHASLVSFDPDLFLVFDVFVDDKGSPLP</sequence>
<dbReference type="RefSeq" id="WP_188861202.1">
    <property type="nucleotide sequence ID" value="NZ_BMLT01000006.1"/>
</dbReference>
<name>A0A917ZJC5_9GAMM</name>
<proteinExistence type="predicted"/>
<organism evidence="3 4">
    <name type="scientific">Marinobacterium nitratireducens</name>
    <dbReference type="NCBI Taxonomy" id="518897"/>
    <lineage>
        <taxon>Bacteria</taxon>
        <taxon>Pseudomonadati</taxon>
        <taxon>Pseudomonadota</taxon>
        <taxon>Gammaproteobacteria</taxon>
        <taxon>Oceanospirillales</taxon>
        <taxon>Oceanospirillaceae</taxon>
        <taxon>Marinobacterium</taxon>
    </lineage>
</organism>
<keyword evidence="1" id="KW-0732">Signal</keyword>
<evidence type="ECO:0000313" key="3">
    <source>
        <dbReference type="EMBL" id="GGO83587.1"/>
    </source>
</evidence>
<evidence type="ECO:0000256" key="1">
    <source>
        <dbReference type="SAM" id="SignalP"/>
    </source>
</evidence>
<keyword evidence="4" id="KW-1185">Reference proteome</keyword>
<dbReference type="AlphaFoldDB" id="A0A917ZJC5"/>
<reference evidence="3 4" key="1">
    <citation type="journal article" date="2014" name="Int. J. Syst. Evol. Microbiol.">
        <title>Complete genome sequence of Corynebacterium casei LMG S-19264T (=DSM 44701T), isolated from a smear-ripened cheese.</title>
        <authorList>
            <consortium name="US DOE Joint Genome Institute (JGI-PGF)"/>
            <person name="Walter F."/>
            <person name="Albersmeier A."/>
            <person name="Kalinowski J."/>
            <person name="Ruckert C."/>
        </authorList>
    </citation>
    <scope>NUCLEOTIDE SEQUENCE [LARGE SCALE GENOMIC DNA]</scope>
    <source>
        <strain evidence="3 4">CGMCC 1.7286</strain>
    </source>
</reference>
<feature type="signal peptide" evidence="1">
    <location>
        <begin position="1"/>
        <end position="24"/>
    </location>
</feature>
<feature type="domain" description="SMP-30/Gluconolactonase/LRE-like region" evidence="2">
    <location>
        <begin position="73"/>
        <end position="284"/>
    </location>
</feature>
<gene>
    <name evidence="3" type="ORF">GCM10011348_27720</name>
</gene>
<dbReference type="Proteomes" id="UP000599578">
    <property type="component" value="Unassembled WGS sequence"/>
</dbReference>
<dbReference type="SUPFAM" id="SSF63829">
    <property type="entry name" value="Calcium-dependent phosphotriesterase"/>
    <property type="match status" value="1"/>
</dbReference>
<accession>A0A917ZJC5</accession>
<dbReference type="Gene3D" id="2.120.10.30">
    <property type="entry name" value="TolB, C-terminal domain"/>
    <property type="match status" value="1"/>
</dbReference>
<dbReference type="Pfam" id="PF08450">
    <property type="entry name" value="SGL"/>
    <property type="match status" value="1"/>
</dbReference>